<evidence type="ECO:0000313" key="1">
    <source>
        <dbReference type="EMBL" id="SUB28188.1"/>
    </source>
</evidence>
<reference evidence="1 3" key="1">
    <citation type="submission" date="2018-06" db="EMBL/GenBank/DDBJ databases">
        <authorList>
            <consortium name="Pathogen Informatics"/>
            <person name="Doyle S."/>
        </authorList>
    </citation>
    <scope>NUCLEOTIDE SEQUENCE [LARGE SCALE GENOMIC DNA]</scope>
    <source>
        <strain evidence="1 3">NCTC11188</strain>
    </source>
</reference>
<evidence type="ECO:0000313" key="4">
    <source>
        <dbReference type="Proteomes" id="UP000294683"/>
    </source>
</evidence>
<sequence>MKSNIYLQHQSQFITQGQSEAELRQQLKAFGVDARRLSKFTQLCLLGALPLKPYITPNTAIYLASPFNSPSKFNKLFHQLMEQDLPSPLDFMANLNNATVFQLAQLLQTTGNSIFLITSPEDNAQPLQLAQTELKNGTTEQVLLGWGFESPTDTEWEGSCWWLLSNAAEENTLTTSAVQNLPNFSTALSFSSISAQLPAEHYLQFGLDIGNLSD</sequence>
<gene>
    <name evidence="2" type="ORF">EV689_103194</name>
    <name evidence="1" type="ORF">NCTC11188_02103</name>
</gene>
<dbReference type="AlphaFoldDB" id="A0A379AZN5"/>
<dbReference type="EMBL" id="SNXJ01000003">
    <property type="protein sequence ID" value="TDP29275.1"/>
    <property type="molecule type" value="Genomic_DNA"/>
</dbReference>
<evidence type="ECO:0008006" key="5">
    <source>
        <dbReference type="Google" id="ProtNLM"/>
    </source>
</evidence>
<reference evidence="2 4" key="2">
    <citation type="submission" date="2019-03" db="EMBL/GenBank/DDBJ databases">
        <title>Genomic Encyclopedia of Type Strains, Phase IV (KMG-IV): sequencing the most valuable type-strain genomes for metagenomic binning, comparative biology and taxonomic classification.</title>
        <authorList>
            <person name="Goeker M."/>
        </authorList>
    </citation>
    <scope>NUCLEOTIDE SEQUENCE [LARGE SCALE GENOMIC DNA]</scope>
    <source>
        <strain evidence="2 4">DSM 17481</strain>
    </source>
</reference>
<name>A0A379AZN5_AVIGA</name>
<proteinExistence type="predicted"/>
<organism evidence="1 3">
    <name type="scientific">Avibacterium gallinarum</name>
    <name type="common">Pasteurella gallinarum</name>
    <dbReference type="NCBI Taxonomy" id="755"/>
    <lineage>
        <taxon>Bacteria</taxon>
        <taxon>Pseudomonadati</taxon>
        <taxon>Pseudomonadota</taxon>
        <taxon>Gammaproteobacteria</taxon>
        <taxon>Pasteurellales</taxon>
        <taxon>Pasteurellaceae</taxon>
        <taxon>Avibacterium</taxon>
    </lineage>
</organism>
<dbReference type="Proteomes" id="UP000255113">
    <property type="component" value="Unassembled WGS sequence"/>
</dbReference>
<keyword evidence="4" id="KW-1185">Reference proteome</keyword>
<evidence type="ECO:0000313" key="3">
    <source>
        <dbReference type="Proteomes" id="UP000255113"/>
    </source>
</evidence>
<dbReference type="EMBL" id="UGSQ01000003">
    <property type="protein sequence ID" value="SUB28188.1"/>
    <property type="molecule type" value="Genomic_DNA"/>
</dbReference>
<protein>
    <recommendedName>
        <fullName evidence="5">Beta-ketoacyl synthase N-terminal domain-containing protein</fullName>
    </recommendedName>
</protein>
<dbReference type="RefSeq" id="WP_103853642.1">
    <property type="nucleotide sequence ID" value="NZ_PQVJ01000015.1"/>
</dbReference>
<accession>A0A379AZN5</accession>
<evidence type="ECO:0000313" key="2">
    <source>
        <dbReference type="EMBL" id="TDP29275.1"/>
    </source>
</evidence>
<dbReference type="Proteomes" id="UP000294683">
    <property type="component" value="Unassembled WGS sequence"/>
</dbReference>